<organism evidence="1">
    <name type="scientific">Eutreptiella gymnastica</name>
    <dbReference type="NCBI Taxonomy" id="73025"/>
    <lineage>
        <taxon>Eukaryota</taxon>
        <taxon>Discoba</taxon>
        <taxon>Euglenozoa</taxon>
        <taxon>Euglenida</taxon>
        <taxon>Spirocuta</taxon>
        <taxon>Euglenophyceae</taxon>
        <taxon>Eutreptiales</taxon>
        <taxon>Eutreptiaceae</taxon>
        <taxon>Eutreptiella</taxon>
    </lineage>
</organism>
<protein>
    <submittedName>
        <fullName evidence="1">Uncharacterized protein</fullName>
    </submittedName>
</protein>
<sequence length="131" mass="14684">MAPKHKKWPPALKLLIPSTDFGFTMILSDCFHHNTHTHTGHGLEDAMPQRVFSDPLLSSLPRFPPAAKWKSWTVDVGTQEEDCTSLNRSRCIPVLAVFTLPCLWKVKESVSVQSDSQGARCSFATTVYKLE</sequence>
<dbReference type="EMBL" id="HBGA01103526">
    <property type="protein sequence ID" value="CAD9027253.1"/>
    <property type="molecule type" value="Transcribed_RNA"/>
</dbReference>
<gene>
    <name evidence="1" type="ORF">EGYM00392_LOCUS38383</name>
</gene>
<proteinExistence type="predicted"/>
<name>A0A7S1NKQ4_9EUGL</name>
<evidence type="ECO:0000313" key="1">
    <source>
        <dbReference type="EMBL" id="CAD9027253.1"/>
    </source>
</evidence>
<dbReference type="AlphaFoldDB" id="A0A7S1NKQ4"/>
<reference evidence="1" key="1">
    <citation type="submission" date="2021-01" db="EMBL/GenBank/DDBJ databases">
        <authorList>
            <person name="Corre E."/>
            <person name="Pelletier E."/>
            <person name="Niang G."/>
            <person name="Scheremetjew M."/>
            <person name="Finn R."/>
            <person name="Kale V."/>
            <person name="Holt S."/>
            <person name="Cochrane G."/>
            <person name="Meng A."/>
            <person name="Brown T."/>
            <person name="Cohen L."/>
        </authorList>
    </citation>
    <scope>NUCLEOTIDE SEQUENCE</scope>
    <source>
        <strain evidence="1">NIES-381</strain>
    </source>
</reference>
<accession>A0A7S1NKQ4</accession>